<comment type="caution">
    <text evidence="1">The sequence shown here is derived from an EMBL/GenBank/DDBJ whole genome shotgun (WGS) entry which is preliminary data.</text>
</comment>
<reference evidence="1" key="1">
    <citation type="submission" date="2020-05" db="EMBL/GenBank/DDBJ databases">
        <title>Mycena genomes resolve the evolution of fungal bioluminescence.</title>
        <authorList>
            <person name="Tsai I.J."/>
        </authorList>
    </citation>
    <scope>NUCLEOTIDE SEQUENCE</scope>
    <source>
        <strain evidence="1">CCC161011</strain>
    </source>
</reference>
<dbReference type="AlphaFoldDB" id="A0A8H6XRZ3"/>
<organism evidence="1 2">
    <name type="scientific">Mycena venus</name>
    <dbReference type="NCBI Taxonomy" id="2733690"/>
    <lineage>
        <taxon>Eukaryota</taxon>
        <taxon>Fungi</taxon>
        <taxon>Dikarya</taxon>
        <taxon>Basidiomycota</taxon>
        <taxon>Agaricomycotina</taxon>
        <taxon>Agaricomycetes</taxon>
        <taxon>Agaricomycetidae</taxon>
        <taxon>Agaricales</taxon>
        <taxon>Marasmiineae</taxon>
        <taxon>Mycenaceae</taxon>
        <taxon>Mycena</taxon>
    </lineage>
</organism>
<protein>
    <submittedName>
        <fullName evidence="1">Uncharacterized protein</fullName>
    </submittedName>
</protein>
<dbReference type="OrthoDB" id="3543113at2759"/>
<name>A0A8H6XRZ3_9AGAR</name>
<evidence type="ECO:0000313" key="2">
    <source>
        <dbReference type="Proteomes" id="UP000620124"/>
    </source>
</evidence>
<gene>
    <name evidence="1" type="ORF">MVEN_01552800</name>
</gene>
<keyword evidence="2" id="KW-1185">Reference proteome</keyword>
<accession>A0A8H6XRZ3</accession>
<evidence type="ECO:0000313" key="1">
    <source>
        <dbReference type="EMBL" id="KAF7345351.1"/>
    </source>
</evidence>
<dbReference type="Proteomes" id="UP000620124">
    <property type="component" value="Unassembled WGS sequence"/>
</dbReference>
<dbReference type="InterPro" id="IPR032675">
    <property type="entry name" value="LRR_dom_sf"/>
</dbReference>
<dbReference type="EMBL" id="JACAZI010000013">
    <property type="protein sequence ID" value="KAF7345351.1"/>
    <property type="molecule type" value="Genomic_DNA"/>
</dbReference>
<dbReference type="Gene3D" id="3.80.10.10">
    <property type="entry name" value="Ribonuclease Inhibitor"/>
    <property type="match status" value="1"/>
</dbReference>
<sequence>MPADLWATTYVYGTPTLTPTRKIVPSDWDRVLIYAPRVKSLFCDNPLNPKSPATIAVYQTLQHEGVPGNYLLPNLEHLWWQHDDPAYSPFIDLFLGPRITSIKLGPRNDGRCHPALATLGQTHPGLRSFEELDIRTVDTETLKYLGHLPTLKTLRTILPPTPLSAVADSSMFSELRGLSFWPEQQDPDGGEIAPLIALLRTCNNPPLTSFEAPSIVHWNLDQLMLEFMDMEPPVLPPHPGRFFRPLFDFTRLTVVEIQVPAGYDLDDATVEDMAGAWPNLEEFGLRARSNYEPRCTVLSLQSFARHCPRLWVLAITLDASAVPGPQGPSTDAPFPPQDKLKCLNVASSRTSDASVAAVAAFISSIFSNLHEIMTDEGYLWEEDDEVGRQHHQRWKEIERLVPGLVERHRKELEILETELYALKPI</sequence>
<proteinExistence type="predicted"/>